<keyword evidence="2" id="KW-1133">Transmembrane helix</keyword>
<evidence type="ECO:0000313" key="4">
    <source>
        <dbReference type="Proteomes" id="UP000296822"/>
    </source>
</evidence>
<evidence type="ECO:0000256" key="2">
    <source>
        <dbReference type="SAM" id="Phobius"/>
    </source>
</evidence>
<feature type="compositionally biased region" description="Acidic residues" evidence="1">
    <location>
        <begin position="143"/>
        <end position="176"/>
    </location>
</feature>
<feature type="compositionally biased region" description="Acidic residues" evidence="1">
    <location>
        <begin position="123"/>
        <end position="136"/>
    </location>
</feature>
<name>A0A4D6HLD6_9EURY</name>
<dbReference type="RefSeq" id="WP_006066630.1">
    <property type="nucleotide sequence ID" value="NZ_CP031305.1"/>
</dbReference>
<organism evidence="3 4">
    <name type="scientific">Natronorubrum bangense</name>
    <dbReference type="NCBI Taxonomy" id="61858"/>
    <lineage>
        <taxon>Archaea</taxon>
        <taxon>Methanobacteriati</taxon>
        <taxon>Methanobacteriota</taxon>
        <taxon>Stenosarchaea group</taxon>
        <taxon>Halobacteria</taxon>
        <taxon>Halobacteriales</taxon>
        <taxon>Natrialbaceae</taxon>
        <taxon>Natronorubrum</taxon>
    </lineage>
</organism>
<keyword evidence="2" id="KW-0472">Membrane</keyword>
<feature type="compositionally biased region" description="Acidic residues" evidence="1">
    <location>
        <begin position="72"/>
        <end position="83"/>
    </location>
</feature>
<reference evidence="3 4" key="1">
    <citation type="journal article" date="2019" name="Nat. Commun.">
        <title>A new type of DNA phosphorothioation-based antiviral system in archaea.</title>
        <authorList>
            <person name="Xiong L."/>
            <person name="Liu S."/>
            <person name="Chen S."/>
            <person name="Xiao Y."/>
            <person name="Zhu B."/>
            <person name="Gao Y."/>
            <person name="Zhang Y."/>
            <person name="Chen B."/>
            <person name="Luo J."/>
            <person name="Deng Z."/>
            <person name="Chen X."/>
            <person name="Wang L."/>
            <person name="Chen S."/>
        </authorList>
    </citation>
    <scope>NUCLEOTIDE SEQUENCE [LARGE SCALE GENOMIC DNA]</scope>
    <source>
        <strain evidence="3 4">JCM 10635</strain>
    </source>
</reference>
<feature type="transmembrane region" description="Helical" evidence="2">
    <location>
        <begin position="24"/>
        <end position="43"/>
    </location>
</feature>
<feature type="transmembrane region" description="Helical" evidence="2">
    <location>
        <begin position="49"/>
        <end position="69"/>
    </location>
</feature>
<evidence type="ECO:0000313" key="3">
    <source>
        <dbReference type="EMBL" id="QCC53537.1"/>
    </source>
</evidence>
<feature type="region of interest" description="Disordered" evidence="1">
    <location>
        <begin position="72"/>
        <end position="176"/>
    </location>
</feature>
<dbReference type="AlphaFoldDB" id="A0A4D6HLD6"/>
<accession>A0A4D6HLD6</accession>
<protein>
    <submittedName>
        <fullName evidence="3">Uncharacterized protein</fullName>
    </submittedName>
</protein>
<evidence type="ECO:0000256" key="1">
    <source>
        <dbReference type="SAM" id="MobiDB-lite"/>
    </source>
</evidence>
<sequence>MASSVVTLSVTTWLRGLWSFYRRYTTTAVHTAATAALAIFGILVVVDPWFAVVAIACYIGPPLVLYVLADEPASDESEEDVFEESPSPHADRTVDPATTESETGGSSSTDVLGPTMDRPTGDGDTDSDSDDGDADFDGVGTDTDSDADGTDTDLDRDDGDTDSDSDDGDTDSDADG</sequence>
<keyword evidence="2" id="KW-0812">Transmembrane</keyword>
<dbReference type="KEGG" id="nbg:DV706_02990"/>
<dbReference type="Proteomes" id="UP000296822">
    <property type="component" value="Chromosome"/>
</dbReference>
<feature type="compositionally biased region" description="Low complexity" evidence="1">
    <location>
        <begin position="98"/>
        <end position="109"/>
    </location>
</feature>
<gene>
    <name evidence="3" type="ORF">DV706_02990</name>
</gene>
<proteinExistence type="predicted"/>
<dbReference type="GeneID" id="39850196"/>
<dbReference type="EMBL" id="CP031305">
    <property type="protein sequence ID" value="QCC53537.1"/>
    <property type="molecule type" value="Genomic_DNA"/>
</dbReference>